<accession>A0AAV5MWY8</accession>
<keyword evidence="4" id="KW-1185">Reference proteome</keyword>
<protein>
    <recommendedName>
        <fullName evidence="2">AMP-dependent synthetase/ligase domain-containing protein</fullName>
    </recommendedName>
</protein>
<dbReference type="SUPFAM" id="SSF56801">
    <property type="entry name" value="Acetyl-CoA synthetase-like"/>
    <property type="match status" value="1"/>
</dbReference>
<evidence type="ECO:0000259" key="2">
    <source>
        <dbReference type="Pfam" id="PF00501"/>
    </source>
</evidence>
<dbReference type="GO" id="GO:0043041">
    <property type="term" value="P:amino acid activation for nonribosomal peptide biosynthetic process"/>
    <property type="evidence" value="ECO:0007669"/>
    <property type="project" value="TreeGrafter"/>
</dbReference>
<sequence>MPFAMEEAEKHCCLSHEFYRAATKNPNKIAVIHASSSPVGEAQIDSVSIAAGNPPVYPGDCRFTFNDVMASVGCLTSRLRSILNGANDPSLVNPQSLGSNSTSGRDVSLSSSPPRGALRTDLGNVYCPKIVGIYIPPSVEYIISVLSVLRCGEAFLPLDPSWPRDRILSIVSSSNAALVIACGSSFGKRGCEPIDKSHWLLECCSCPVLRFSMEETVEQHQGP</sequence>
<dbReference type="EMBL" id="BPVZ01000921">
    <property type="protein sequence ID" value="GKV52907.1"/>
    <property type="molecule type" value="Genomic_DNA"/>
</dbReference>
<organism evidence="3 4">
    <name type="scientific">Rubroshorea leprosula</name>
    <dbReference type="NCBI Taxonomy" id="152421"/>
    <lineage>
        <taxon>Eukaryota</taxon>
        <taxon>Viridiplantae</taxon>
        <taxon>Streptophyta</taxon>
        <taxon>Embryophyta</taxon>
        <taxon>Tracheophyta</taxon>
        <taxon>Spermatophyta</taxon>
        <taxon>Magnoliopsida</taxon>
        <taxon>eudicotyledons</taxon>
        <taxon>Gunneridae</taxon>
        <taxon>Pentapetalae</taxon>
        <taxon>rosids</taxon>
        <taxon>malvids</taxon>
        <taxon>Malvales</taxon>
        <taxon>Dipterocarpaceae</taxon>
        <taxon>Rubroshorea</taxon>
    </lineage>
</organism>
<evidence type="ECO:0000256" key="1">
    <source>
        <dbReference type="SAM" id="MobiDB-lite"/>
    </source>
</evidence>
<gene>
    <name evidence="3" type="ORF">SLEP1_g59460</name>
</gene>
<dbReference type="InterPro" id="IPR052091">
    <property type="entry name" value="Beta-ala_Activ/Resist"/>
</dbReference>
<dbReference type="Gene3D" id="3.40.50.12780">
    <property type="entry name" value="N-terminal domain of ligase-like"/>
    <property type="match status" value="1"/>
</dbReference>
<name>A0AAV5MWY8_9ROSI</name>
<dbReference type="PANTHER" id="PTHR44394">
    <property type="entry name" value="BETA-ALANINE-ACTIVATING ENZYME"/>
    <property type="match status" value="1"/>
</dbReference>
<dbReference type="PANTHER" id="PTHR44394:SF1">
    <property type="entry name" value="BETA-ALANINE-ACTIVATING ENZYME"/>
    <property type="match status" value="1"/>
</dbReference>
<dbReference type="Pfam" id="PF00501">
    <property type="entry name" value="AMP-binding"/>
    <property type="match status" value="1"/>
</dbReference>
<dbReference type="Proteomes" id="UP001054252">
    <property type="component" value="Unassembled WGS sequence"/>
</dbReference>
<feature type="compositionally biased region" description="Polar residues" evidence="1">
    <location>
        <begin position="93"/>
        <end position="113"/>
    </location>
</feature>
<comment type="caution">
    <text evidence="3">The sequence shown here is derived from an EMBL/GenBank/DDBJ whole genome shotgun (WGS) entry which is preliminary data.</text>
</comment>
<dbReference type="InterPro" id="IPR000873">
    <property type="entry name" value="AMP-dep_synth/lig_dom"/>
</dbReference>
<evidence type="ECO:0000313" key="3">
    <source>
        <dbReference type="EMBL" id="GKV52907.1"/>
    </source>
</evidence>
<evidence type="ECO:0000313" key="4">
    <source>
        <dbReference type="Proteomes" id="UP001054252"/>
    </source>
</evidence>
<feature type="domain" description="AMP-dependent synthetase/ligase" evidence="2">
    <location>
        <begin position="130"/>
        <end position="187"/>
    </location>
</feature>
<reference evidence="3 4" key="1">
    <citation type="journal article" date="2021" name="Commun. Biol.">
        <title>The genome of Shorea leprosula (Dipterocarpaceae) highlights the ecological relevance of drought in aseasonal tropical rainforests.</title>
        <authorList>
            <person name="Ng K.K.S."/>
            <person name="Kobayashi M.J."/>
            <person name="Fawcett J.A."/>
            <person name="Hatakeyama M."/>
            <person name="Paape T."/>
            <person name="Ng C.H."/>
            <person name="Ang C.C."/>
            <person name="Tnah L.H."/>
            <person name="Lee C.T."/>
            <person name="Nishiyama T."/>
            <person name="Sese J."/>
            <person name="O'Brien M.J."/>
            <person name="Copetti D."/>
            <person name="Mohd Noor M.I."/>
            <person name="Ong R.C."/>
            <person name="Putra M."/>
            <person name="Sireger I.Z."/>
            <person name="Indrioko S."/>
            <person name="Kosugi Y."/>
            <person name="Izuno A."/>
            <person name="Isagi Y."/>
            <person name="Lee S.L."/>
            <person name="Shimizu K.K."/>
        </authorList>
    </citation>
    <scope>NUCLEOTIDE SEQUENCE [LARGE SCALE GENOMIC DNA]</scope>
    <source>
        <strain evidence="3">214</strain>
    </source>
</reference>
<dbReference type="InterPro" id="IPR042099">
    <property type="entry name" value="ANL_N_sf"/>
</dbReference>
<feature type="non-terminal residue" evidence="3">
    <location>
        <position position="223"/>
    </location>
</feature>
<proteinExistence type="predicted"/>
<dbReference type="AlphaFoldDB" id="A0AAV5MWY8"/>
<feature type="region of interest" description="Disordered" evidence="1">
    <location>
        <begin position="93"/>
        <end position="115"/>
    </location>
</feature>